<protein>
    <submittedName>
        <fullName evidence="1">Uncharacterized protein</fullName>
    </submittedName>
</protein>
<reference evidence="1 2" key="1">
    <citation type="submission" date="2020-07" db="EMBL/GenBank/DDBJ databases">
        <title>Taxonomic proposal: Crassvirales, a new order of highly abundant and diverse bacterial viruses.</title>
        <authorList>
            <person name="Shkoporov A.N."/>
            <person name="Stockdale S.R."/>
            <person name="Guerin E."/>
            <person name="Ross R.P."/>
            <person name="Hill C."/>
        </authorList>
    </citation>
    <scope>NUCLEOTIDE SEQUENCE [LARGE SCALE GENOMIC DNA]</scope>
</reference>
<dbReference type="RefSeq" id="YP_010111686.1">
    <property type="nucleotide sequence ID" value="NC_055883.1"/>
</dbReference>
<organism evidence="1 2">
    <name type="scientific">uncultured phage cr85_1</name>
    <dbReference type="NCBI Taxonomy" id="2772074"/>
    <lineage>
        <taxon>Viruses</taxon>
        <taxon>Duplodnaviria</taxon>
        <taxon>Heunggongvirae</taxon>
        <taxon>Uroviricota</taxon>
        <taxon>Caudoviricetes</taxon>
        <taxon>Crassvirales</taxon>
        <taxon>Steigviridae</taxon>
        <taxon>Asinivirinae</taxon>
        <taxon>Kahnovirus</taxon>
        <taxon>Kahnovirus oralis</taxon>
    </lineage>
</organism>
<name>A0A7M1RYV1_9CAUD</name>
<accession>A0A7M1RYV1</accession>
<evidence type="ECO:0000313" key="1">
    <source>
        <dbReference type="EMBL" id="QOR59528.1"/>
    </source>
</evidence>
<proteinExistence type="predicted"/>
<dbReference type="GeneID" id="65130114"/>
<dbReference type="KEGG" id="vg:65130114"/>
<sequence length="144" mass="16682">MSEIKLSLSIELQGSTMFSKEECLKTTRKVIERKTKSGKVFKKTIYVQTEDLDKMTKGSVRITDKNGKNPEIITFHTRKCKPATQTINMSKEAYEYMISKDSCPPCFKPREWSTMNKKERLEVHLKRTVEHLGGTSYSYQIFGD</sequence>
<evidence type="ECO:0000313" key="2">
    <source>
        <dbReference type="Proteomes" id="UP000593882"/>
    </source>
</evidence>
<keyword evidence="2" id="KW-1185">Reference proteome</keyword>
<dbReference type="EMBL" id="MT774390">
    <property type="protein sequence ID" value="QOR59528.1"/>
    <property type="molecule type" value="Genomic_DNA"/>
</dbReference>
<dbReference type="Proteomes" id="UP000593882">
    <property type="component" value="Segment"/>
</dbReference>